<proteinExistence type="predicted"/>
<feature type="region of interest" description="Disordered" evidence="2">
    <location>
        <begin position="66"/>
        <end position="91"/>
    </location>
</feature>
<dbReference type="GO" id="GO:0043130">
    <property type="term" value="F:ubiquitin binding"/>
    <property type="evidence" value="ECO:0007669"/>
    <property type="project" value="TreeGrafter"/>
</dbReference>
<name>A0A8S1KND6_9CILI</name>
<accession>A0A8S1KND6</accession>
<evidence type="ECO:0000256" key="1">
    <source>
        <dbReference type="SAM" id="Coils"/>
    </source>
</evidence>
<dbReference type="CDD" id="cd22749">
    <property type="entry name" value="Otubain_C65"/>
    <property type="match status" value="1"/>
</dbReference>
<dbReference type="PANTHER" id="PTHR12931">
    <property type="entry name" value="UBIQUITIN THIOLESTERASE PROTEIN OTUB"/>
    <property type="match status" value="1"/>
</dbReference>
<feature type="domain" description="OTU" evidence="4">
    <location>
        <begin position="466"/>
        <end position="665"/>
    </location>
</feature>
<keyword evidence="6" id="KW-1185">Reference proteome</keyword>
<dbReference type="GO" id="GO:0071108">
    <property type="term" value="P:protein K48-linked deubiquitination"/>
    <property type="evidence" value="ECO:0007669"/>
    <property type="project" value="TreeGrafter"/>
</dbReference>
<keyword evidence="3" id="KW-0472">Membrane</keyword>
<feature type="compositionally biased region" description="Pro residues" evidence="2">
    <location>
        <begin position="400"/>
        <end position="409"/>
    </location>
</feature>
<dbReference type="PROSITE" id="PS50802">
    <property type="entry name" value="OTU"/>
    <property type="match status" value="1"/>
</dbReference>
<dbReference type="AlphaFoldDB" id="A0A8S1KND6"/>
<dbReference type="EMBL" id="CAJJDN010000009">
    <property type="protein sequence ID" value="CAD8055245.1"/>
    <property type="molecule type" value="Genomic_DNA"/>
</dbReference>
<comment type="caution">
    <text evidence="5">The sequence shown here is derived from an EMBL/GenBank/DDBJ whole genome shotgun (WGS) entry which is preliminary data.</text>
</comment>
<keyword evidence="1" id="KW-0175">Coiled coil</keyword>
<dbReference type="GO" id="GO:0005634">
    <property type="term" value="C:nucleus"/>
    <property type="evidence" value="ECO:0007669"/>
    <property type="project" value="TreeGrafter"/>
</dbReference>
<dbReference type="Pfam" id="PF10275">
    <property type="entry name" value="Peptidase_C65"/>
    <property type="match status" value="1"/>
</dbReference>
<sequence>MLDEFQGYLEPIQNKNFLDYCFCFIMGILILALFIYHWKTKNDIGSLYSLINKSIPQKIEQTNQTNLNTKNGHRNIQDDKKNNIQNQKNSSIQKKEIKEIEDKIKDNNMQQIEKKISSLKKQLEDIINQNKKLNEELDNLKQKEIQNLQKQSNEIQQEVNQMKQQIDMQINNKQLQQVGVQQKIDNLTTQQDQFYIDINQIKEKLNNQFHQPEILKIINEQIKIQKDITEIQGEVKQHKQSIQKLENDNKDSLPQPLQSLQPPKPPQPPQPPQQPQPLQPPEPPQPLQPPQPQQPQQPQQPPQPPQPPQPLQPPQPPQPPQPLQPQQPPQPLQPPQPPQPLQPQQPPQPPQPPQPLQPQQLPNPTPPQPPQPPQQPQPLQPPQPPQPPQQPQPLQSLQPSQPPQPPQPLPNNQTIVSNLYNLTSKTRQVQQQYRAFVGDFMDQNALITEYGMKKKENKDKLKEHLIGMRNARGDGNCFYTSFVFQYLDFMINTTDQQFQELIQQINMLKFQVTFQRQNFNQSEFNELQKKFKAMCEYLRKQKIENRIQQFYDYFKDDDNEFYGLSIIFLRNLAYKFCIEDELISSLFVAQGLDLEQQLLEWEYDCEYNEGVINLLSEKLNISTMQFICDSKTNSIKIINFNQDQNTKLSIYLLFRPGHYNIGVPKQH</sequence>
<feature type="compositionally biased region" description="Pro residues" evidence="2">
    <location>
        <begin position="262"/>
        <end position="391"/>
    </location>
</feature>
<evidence type="ECO:0000256" key="3">
    <source>
        <dbReference type="SAM" id="Phobius"/>
    </source>
</evidence>
<feature type="region of interest" description="Disordered" evidence="2">
    <location>
        <begin position="248"/>
        <end position="414"/>
    </location>
</feature>
<dbReference type="InterPro" id="IPR003323">
    <property type="entry name" value="OTU_dom"/>
</dbReference>
<dbReference type="InterPro" id="IPR019400">
    <property type="entry name" value="Peptidase_C65_otubain"/>
</dbReference>
<evidence type="ECO:0000259" key="4">
    <source>
        <dbReference type="PROSITE" id="PS50802"/>
    </source>
</evidence>
<evidence type="ECO:0000256" key="2">
    <source>
        <dbReference type="SAM" id="MobiDB-lite"/>
    </source>
</evidence>
<dbReference type="PANTHER" id="PTHR12931:SF15">
    <property type="entry name" value="UBIQUITIN THIOESTERASE OTUBAIN-LIKE"/>
    <property type="match status" value="1"/>
</dbReference>
<keyword evidence="3" id="KW-0812">Transmembrane</keyword>
<evidence type="ECO:0000313" key="6">
    <source>
        <dbReference type="Proteomes" id="UP000692954"/>
    </source>
</evidence>
<evidence type="ECO:0000313" key="5">
    <source>
        <dbReference type="EMBL" id="CAD8055245.1"/>
    </source>
</evidence>
<dbReference type="GO" id="GO:0004843">
    <property type="term" value="F:cysteine-type deubiquitinase activity"/>
    <property type="evidence" value="ECO:0007669"/>
    <property type="project" value="TreeGrafter"/>
</dbReference>
<dbReference type="OrthoDB" id="18915at2759"/>
<protein>
    <recommendedName>
        <fullName evidence="4">OTU domain-containing protein</fullName>
    </recommendedName>
</protein>
<keyword evidence="3" id="KW-1133">Transmembrane helix</keyword>
<gene>
    <name evidence="5" type="ORF">PSON_ATCC_30995.1.T0090145</name>
</gene>
<reference evidence="5" key="1">
    <citation type="submission" date="2021-01" db="EMBL/GenBank/DDBJ databases">
        <authorList>
            <consortium name="Genoscope - CEA"/>
            <person name="William W."/>
        </authorList>
    </citation>
    <scope>NUCLEOTIDE SEQUENCE</scope>
</reference>
<feature type="coiled-coil region" evidence="1">
    <location>
        <begin position="109"/>
        <end position="172"/>
    </location>
</feature>
<organism evidence="5 6">
    <name type="scientific">Paramecium sonneborni</name>
    <dbReference type="NCBI Taxonomy" id="65129"/>
    <lineage>
        <taxon>Eukaryota</taxon>
        <taxon>Sar</taxon>
        <taxon>Alveolata</taxon>
        <taxon>Ciliophora</taxon>
        <taxon>Intramacronucleata</taxon>
        <taxon>Oligohymenophorea</taxon>
        <taxon>Peniculida</taxon>
        <taxon>Parameciidae</taxon>
        <taxon>Paramecium</taxon>
    </lineage>
</organism>
<feature type="transmembrane region" description="Helical" evidence="3">
    <location>
        <begin position="17"/>
        <end position="38"/>
    </location>
</feature>
<dbReference type="Proteomes" id="UP000692954">
    <property type="component" value="Unassembled WGS sequence"/>
</dbReference>